<dbReference type="EMBL" id="OX465086">
    <property type="protein sequence ID" value="CAI9262547.1"/>
    <property type="molecule type" value="Genomic_DNA"/>
</dbReference>
<accession>A0AA35Y6H6</accession>
<evidence type="ECO:0000313" key="3">
    <source>
        <dbReference type="Proteomes" id="UP001177003"/>
    </source>
</evidence>
<proteinExistence type="predicted"/>
<name>A0AA35Y6H6_LACSI</name>
<dbReference type="Proteomes" id="UP001177003">
    <property type="component" value="Chromosome 0"/>
</dbReference>
<evidence type="ECO:0000313" key="2">
    <source>
        <dbReference type="EMBL" id="CAI9262547.1"/>
    </source>
</evidence>
<protein>
    <submittedName>
        <fullName evidence="2">Uncharacterized protein</fullName>
    </submittedName>
</protein>
<evidence type="ECO:0000256" key="1">
    <source>
        <dbReference type="SAM" id="MobiDB-lite"/>
    </source>
</evidence>
<dbReference type="AlphaFoldDB" id="A0AA35Y6H6"/>
<keyword evidence="3" id="KW-1185">Reference proteome</keyword>
<reference evidence="2" key="1">
    <citation type="submission" date="2023-04" db="EMBL/GenBank/DDBJ databases">
        <authorList>
            <person name="Vijverberg K."/>
            <person name="Xiong W."/>
            <person name="Schranz E."/>
        </authorList>
    </citation>
    <scope>NUCLEOTIDE SEQUENCE</scope>
</reference>
<organism evidence="2 3">
    <name type="scientific">Lactuca saligna</name>
    <name type="common">Willowleaf lettuce</name>
    <dbReference type="NCBI Taxonomy" id="75948"/>
    <lineage>
        <taxon>Eukaryota</taxon>
        <taxon>Viridiplantae</taxon>
        <taxon>Streptophyta</taxon>
        <taxon>Embryophyta</taxon>
        <taxon>Tracheophyta</taxon>
        <taxon>Spermatophyta</taxon>
        <taxon>Magnoliopsida</taxon>
        <taxon>eudicotyledons</taxon>
        <taxon>Gunneridae</taxon>
        <taxon>Pentapetalae</taxon>
        <taxon>asterids</taxon>
        <taxon>campanulids</taxon>
        <taxon>Asterales</taxon>
        <taxon>Asteraceae</taxon>
        <taxon>Cichorioideae</taxon>
        <taxon>Cichorieae</taxon>
        <taxon>Lactucinae</taxon>
        <taxon>Lactuca</taxon>
    </lineage>
</organism>
<feature type="region of interest" description="Disordered" evidence="1">
    <location>
        <begin position="1"/>
        <end position="20"/>
    </location>
</feature>
<sequence>MEILSGLEERKSPKSRHASVSADAMLEVLQQRSTPMVQQEEKLEEEIIKSIFQKRRKVSQQVSDHSPTFQYFKKSKTKTKTVSDGRLDVPKSLTMKLLCFWNNQSEAEYDQEISNGLQLLCQHYDNGQQDKKKKKKSNRIGFTVEN</sequence>
<gene>
    <name evidence="2" type="ORF">LSALG_LOCUS3280</name>
</gene>